<dbReference type="InParanoid" id="A0A1B7MYN8"/>
<dbReference type="EMBL" id="KV448335">
    <property type="protein sequence ID" value="OAX37712.1"/>
    <property type="molecule type" value="Genomic_DNA"/>
</dbReference>
<proteinExistence type="predicted"/>
<keyword evidence="3" id="KW-1185">Reference proteome</keyword>
<protein>
    <submittedName>
        <fullName evidence="2">Uncharacterized protein</fullName>
    </submittedName>
</protein>
<dbReference type="OrthoDB" id="2685701at2759"/>
<reference evidence="2 3" key="1">
    <citation type="submission" date="2016-06" db="EMBL/GenBank/DDBJ databases">
        <title>Comparative genomics of the ectomycorrhizal sister species Rhizopogon vinicolor and Rhizopogon vesiculosus (Basidiomycota: Boletales) reveals a divergence of the mating type B locus.</title>
        <authorList>
            <consortium name="DOE Joint Genome Institute"/>
            <person name="Mujic A.B."/>
            <person name="Kuo A."/>
            <person name="Tritt A."/>
            <person name="Lipzen A."/>
            <person name="Chen C."/>
            <person name="Johnson J."/>
            <person name="Sharma A."/>
            <person name="Barry K."/>
            <person name="Grigoriev I.V."/>
            <person name="Spatafora J.W."/>
        </authorList>
    </citation>
    <scope>NUCLEOTIDE SEQUENCE [LARGE SCALE GENOMIC DNA]</scope>
    <source>
        <strain evidence="2 3">AM-OR11-026</strain>
    </source>
</reference>
<dbReference type="AlphaFoldDB" id="A0A1B7MYN8"/>
<dbReference type="Proteomes" id="UP000092154">
    <property type="component" value="Unassembled WGS sequence"/>
</dbReference>
<evidence type="ECO:0000313" key="2">
    <source>
        <dbReference type="EMBL" id="OAX37712.1"/>
    </source>
</evidence>
<feature type="region of interest" description="Disordered" evidence="1">
    <location>
        <begin position="1"/>
        <end position="21"/>
    </location>
</feature>
<sequence>MNPLQAPSGRSSGGDEKHSHGIAVVTEDVDTGAALIAGTSGDLDPVEVARVRRKIDIGILPMMCSW</sequence>
<organism evidence="2 3">
    <name type="scientific">Rhizopogon vinicolor AM-OR11-026</name>
    <dbReference type="NCBI Taxonomy" id="1314800"/>
    <lineage>
        <taxon>Eukaryota</taxon>
        <taxon>Fungi</taxon>
        <taxon>Dikarya</taxon>
        <taxon>Basidiomycota</taxon>
        <taxon>Agaricomycotina</taxon>
        <taxon>Agaricomycetes</taxon>
        <taxon>Agaricomycetidae</taxon>
        <taxon>Boletales</taxon>
        <taxon>Suillineae</taxon>
        <taxon>Rhizopogonaceae</taxon>
        <taxon>Rhizopogon</taxon>
    </lineage>
</organism>
<gene>
    <name evidence="2" type="ORF">K503DRAFT_801014</name>
</gene>
<accession>A0A1B7MYN8</accession>
<name>A0A1B7MYN8_9AGAM</name>
<evidence type="ECO:0000313" key="3">
    <source>
        <dbReference type="Proteomes" id="UP000092154"/>
    </source>
</evidence>
<dbReference type="STRING" id="1314800.A0A1B7MYN8"/>
<evidence type="ECO:0000256" key="1">
    <source>
        <dbReference type="SAM" id="MobiDB-lite"/>
    </source>
</evidence>